<dbReference type="PANTHER" id="PTHR30055:SF222">
    <property type="entry name" value="REGULATORY PROTEIN"/>
    <property type="match status" value="1"/>
</dbReference>
<dbReference type="GO" id="GO:0003677">
    <property type="term" value="F:DNA binding"/>
    <property type="evidence" value="ECO:0007669"/>
    <property type="project" value="UniProtKB-UniRule"/>
</dbReference>
<feature type="DNA-binding region" description="H-T-H motif" evidence="2">
    <location>
        <begin position="29"/>
        <end position="48"/>
    </location>
</feature>
<evidence type="ECO:0000313" key="4">
    <source>
        <dbReference type="EMBL" id="MBB5331242.1"/>
    </source>
</evidence>
<name>A0A9X0QIQ5_9BACT</name>
<evidence type="ECO:0000259" key="3">
    <source>
        <dbReference type="PROSITE" id="PS50977"/>
    </source>
</evidence>
<evidence type="ECO:0000313" key="5">
    <source>
        <dbReference type="Proteomes" id="UP000535182"/>
    </source>
</evidence>
<organism evidence="4 5">
    <name type="scientific">Tunturiibacter gelidiferens</name>
    <dbReference type="NCBI Taxonomy" id="3069689"/>
    <lineage>
        <taxon>Bacteria</taxon>
        <taxon>Pseudomonadati</taxon>
        <taxon>Acidobacteriota</taxon>
        <taxon>Terriglobia</taxon>
        <taxon>Terriglobales</taxon>
        <taxon>Acidobacteriaceae</taxon>
        <taxon>Tunturiibacter</taxon>
    </lineage>
</organism>
<dbReference type="InterPro" id="IPR001647">
    <property type="entry name" value="HTH_TetR"/>
</dbReference>
<reference evidence="4 5" key="1">
    <citation type="submission" date="2020-08" db="EMBL/GenBank/DDBJ databases">
        <title>Genomic Encyclopedia of Type Strains, Phase IV (KMG-V): Genome sequencing to study the core and pangenomes of soil and plant-associated prokaryotes.</title>
        <authorList>
            <person name="Whitman W."/>
        </authorList>
    </citation>
    <scope>NUCLEOTIDE SEQUENCE [LARGE SCALE GENOMIC DNA]</scope>
    <source>
        <strain evidence="4 5">X5P2</strain>
    </source>
</reference>
<sequence>MPRPKSDDKRSAILAAATRIIVTKGLSAPTMGIAKEAGIANGSLFTYFETKADLFNQLYLELKAEMASTAMKDFPDQVELREQFFHVWRNWMNWAVSFPEKRRALAQLVVSDEITPATREAGHKIMAKIAELMERSRADGPLRNSPRSFVAALMNSVAEATMDYMVQDSKNAKKHSRVGFDALWRILA</sequence>
<dbReference type="Proteomes" id="UP000535182">
    <property type="component" value="Unassembled WGS sequence"/>
</dbReference>
<evidence type="ECO:0000256" key="1">
    <source>
        <dbReference type="ARBA" id="ARBA00023125"/>
    </source>
</evidence>
<evidence type="ECO:0000256" key="2">
    <source>
        <dbReference type="PROSITE-ProRule" id="PRU00335"/>
    </source>
</evidence>
<dbReference type="EMBL" id="JACHEB010000014">
    <property type="protein sequence ID" value="MBB5331242.1"/>
    <property type="molecule type" value="Genomic_DNA"/>
</dbReference>
<dbReference type="Pfam" id="PF00440">
    <property type="entry name" value="TetR_N"/>
    <property type="match status" value="1"/>
</dbReference>
<dbReference type="RefSeq" id="WP_183981112.1">
    <property type="nucleotide sequence ID" value="NZ_JACHEB010000014.1"/>
</dbReference>
<dbReference type="Gene3D" id="1.10.357.10">
    <property type="entry name" value="Tetracycline Repressor, domain 2"/>
    <property type="match status" value="1"/>
</dbReference>
<dbReference type="AlphaFoldDB" id="A0A9X0QIQ5"/>
<dbReference type="InterPro" id="IPR009057">
    <property type="entry name" value="Homeodomain-like_sf"/>
</dbReference>
<keyword evidence="1 2" id="KW-0238">DNA-binding</keyword>
<gene>
    <name evidence="4" type="ORF">HDF14_004886</name>
</gene>
<dbReference type="PANTHER" id="PTHR30055">
    <property type="entry name" value="HTH-TYPE TRANSCRIPTIONAL REGULATOR RUTR"/>
    <property type="match status" value="1"/>
</dbReference>
<dbReference type="InterPro" id="IPR050109">
    <property type="entry name" value="HTH-type_TetR-like_transc_reg"/>
</dbReference>
<keyword evidence="5" id="KW-1185">Reference proteome</keyword>
<proteinExistence type="predicted"/>
<dbReference type="PROSITE" id="PS50977">
    <property type="entry name" value="HTH_TETR_2"/>
    <property type="match status" value="1"/>
</dbReference>
<accession>A0A9X0QIQ5</accession>
<protein>
    <submittedName>
        <fullName evidence="4">AcrR family transcriptional regulator</fullName>
    </submittedName>
</protein>
<comment type="caution">
    <text evidence="4">The sequence shown here is derived from an EMBL/GenBank/DDBJ whole genome shotgun (WGS) entry which is preliminary data.</text>
</comment>
<feature type="domain" description="HTH tetR-type" evidence="3">
    <location>
        <begin position="7"/>
        <end position="66"/>
    </location>
</feature>
<dbReference type="SUPFAM" id="SSF46689">
    <property type="entry name" value="Homeodomain-like"/>
    <property type="match status" value="1"/>
</dbReference>
<dbReference type="PRINTS" id="PR00455">
    <property type="entry name" value="HTHTETR"/>
</dbReference>